<sequence>MGTASYNSVTDILADRDISEIGGLPFTNRAANMQFYYKLTGDNALPDSAYAIVALTRTTGGTTQTIASGSLRLLPATAYTLATVPLRYTSALTPDSIHIGFASGLADVRHEGTTLFIDDVTMTGLVSATKNPVLEASLNVYPNPSSNSEFRLASPTKPSVATAPYTITDATGHVVRTSAAVPASLANGRPLELRGLPAGVYMLQLHTPEGVLTRKLLIP</sequence>
<protein>
    <submittedName>
        <fullName evidence="2">T9SS type A sorting domain-containing protein</fullName>
    </submittedName>
</protein>
<organism evidence="2 3">
    <name type="scientific">Hymenobacter volaticus</name>
    <dbReference type="NCBI Taxonomy" id="2932254"/>
    <lineage>
        <taxon>Bacteria</taxon>
        <taxon>Pseudomonadati</taxon>
        <taxon>Bacteroidota</taxon>
        <taxon>Cytophagia</taxon>
        <taxon>Cytophagales</taxon>
        <taxon>Hymenobacteraceae</taxon>
        <taxon>Hymenobacter</taxon>
    </lineage>
</organism>
<reference evidence="2" key="1">
    <citation type="submission" date="2022-04" db="EMBL/GenBank/DDBJ databases">
        <title>Hymenobacter sp. isolated from the air.</title>
        <authorList>
            <person name="Won M."/>
            <person name="Lee C.-M."/>
            <person name="Woen H.-Y."/>
            <person name="Kwon S.-W."/>
        </authorList>
    </citation>
    <scope>NUCLEOTIDE SEQUENCE</scope>
    <source>
        <strain evidence="2">5420S-77</strain>
    </source>
</reference>
<dbReference type="Proteomes" id="UP000830401">
    <property type="component" value="Chromosome"/>
</dbReference>
<dbReference type="InterPro" id="IPR026444">
    <property type="entry name" value="Secre_tail"/>
</dbReference>
<gene>
    <name evidence="2" type="ORF">MUN86_16505</name>
</gene>
<accession>A0ABY4G2X9</accession>
<dbReference type="RefSeq" id="WP_245119155.1">
    <property type="nucleotide sequence ID" value="NZ_CP095061.1"/>
</dbReference>
<keyword evidence="3" id="KW-1185">Reference proteome</keyword>
<feature type="domain" description="Secretion system C-terminal sorting" evidence="1">
    <location>
        <begin position="140"/>
        <end position="218"/>
    </location>
</feature>
<evidence type="ECO:0000313" key="3">
    <source>
        <dbReference type="Proteomes" id="UP000830401"/>
    </source>
</evidence>
<dbReference type="EMBL" id="CP095061">
    <property type="protein sequence ID" value="UOQ65146.1"/>
    <property type="molecule type" value="Genomic_DNA"/>
</dbReference>
<evidence type="ECO:0000259" key="1">
    <source>
        <dbReference type="Pfam" id="PF18962"/>
    </source>
</evidence>
<proteinExistence type="predicted"/>
<evidence type="ECO:0000313" key="2">
    <source>
        <dbReference type="EMBL" id="UOQ65146.1"/>
    </source>
</evidence>
<dbReference type="NCBIfam" id="TIGR04183">
    <property type="entry name" value="Por_Secre_tail"/>
    <property type="match status" value="1"/>
</dbReference>
<name>A0ABY4G2X9_9BACT</name>
<dbReference type="Pfam" id="PF18962">
    <property type="entry name" value="Por_Secre_tail"/>
    <property type="match status" value="1"/>
</dbReference>